<dbReference type="SUPFAM" id="SSF160424">
    <property type="entry name" value="BH3703-like"/>
    <property type="match status" value="1"/>
</dbReference>
<sequence length="162" mass="19148">MDNQLAELYKKIANKINSMIPIDWIELYYLGEVEKGKMSWSSVFYFVESGSTYFIKSHEIPTKYGVSQQIYDELLSELDELLLNLYNCFQQNDQQLWEQVSLMLSSDGKFNIDFLYDIMNEDDGGQLKREIVWAYETFGFIPNDGIYSRKVFDKYIKEKTSQ</sequence>
<reference evidence="1 2" key="1">
    <citation type="submission" date="2014-08" db="EMBL/GenBank/DDBJ databases">
        <title>Comparative genomics of the Paenibacillus odorifer group.</title>
        <authorList>
            <person name="den Bakker H.C."/>
            <person name="Tsai Y.-C."/>
            <person name="Martin N."/>
            <person name="Korlach J."/>
            <person name="Wiedmann M."/>
        </authorList>
    </citation>
    <scope>NUCLEOTIDE SEQUENCE [LARGE SCALE GENOMIC DNA]</scope>
    <source>
        <strain evidence="1 2">DSM 1735</strain>
    </source>
</reference>
<gene>
    <name evidence="1" type="ORF">PDUR_04560</name>
</gene>
<organism evidence="1 2">
    <name type="scientific">Paenibacillus durus</name>
    <name type="common">Paenibacillus azotofixans</name>
    <dbReference type="NCBI Taxonomy" id="44251"/>
    <lineage>
        <taxon>Bacteria</taxon>
        <taxon>Bacillati</taxon>
        <taxon>Bacillota</taxon>
        <taxon>Bacilli</taxon>
        <taxon>Bacillales</taxon>
        <taxon>Paenibacillaceae</taxon>
        <taxon>Paenibacillus</taxon>
    </lineage>
</organism>
<dbReference type="OrthoDB" id="1633905at2"/>
<proteinExistence type="predicted"/>
<dbReference type="RefSeq" id="WP_042205260.1">
    <property type="nucleotide sequence ID" value="NZ_CP009288.1"/>
</dbReference>
<evidence type="ECO:0008006" key="3">
    <source>
        <dbReference type="Google" id="ProtNLM"/>
    </source>
</evidence>
<dbReference type="Proteomes" id="UP000029409">
    <property type="component" value="Chromosome"/>
</dbReference>
<dbReference type="KEGG" id="pdu:PDUR_04560"/>
<dbReference type="InterPro" id="IPR036170">
    <property type="entry name" value="YezG-like_sf"/>
</dbReference>
<protein>
    <recommendedName>
        <fullName evidence="3">Cytoplasmic protein</fullName>
    </recommendedName>
</protein>
<dbReference type="NCBIfam" id="TIGR01741">
    <property type="entry name" value="staph_tand_hypo"/>
    <property type="match status" value="1"/>
</dbReference>
<name>A0A089HJR5_PAEDU</name>
<evidence type="ECO:0000313" key="1">
    <source>
        <dbReference type="EMBL" id="AIQ11342.1"/>
    </source>
</evidence>
<dbReference type="AlphaFoldDB" id="A0A089HJR5"/>
<dbReference type="EMBL" id="CP009288">
    <property type="protein sequence ID" value="AIQ11342.1"/>
    <property type="molecule type" value="Genomic_DNA"/>
</dbReference>
<accession>A0A089HJR5</accession>
<dbReference type="Gene3D" id="3.30.500.20">
    <property type="entry name" value="BH3703-like domains"/>
    <property type="match status" value="1"/>
</dbReference>
<dbReference type="Pfam" id="PF04634">
    <property type="entry name" value="YezG-like"/>
    <property type="match status" value="1"/>
</dbReference>
<keyword evidence="2" id="KW-1185">Reference proteome</keyword>
<dbReference type="InterPro" id="IPR006728">
    <property type="entry name" value="YezG-like"/>
</dbReference>
<evidence type="ECO:0000313" key="2">
    <source>
        <dbReference type="Proteomes" id="UP000029409"/>
    </source>
</evidence>
<dbReference type="eggNOG" id="ENOG5031MZ0">
    <property type="taxonomic scope" value="Bacteria"/>
</dbReference>